<keyword evidence="2 3" id="KW-0560">Oxidoreductase</keyword>
<dbReference type="SUPFAM" id="SSF52833">
    <property type="entry name" value="Thioredoxin-like"/>
    <property type="match status" value="1"/>
</dbReference>
<protein>
    <recommendedName>
        <fullName evidence="3">Glutathione-dependent peroxiredoxin</fullName>
        <ecNumber evidence="3">1.11.1.27</ecNumber>
    </recommendedName>
</protein>
<dbReference type="PANTHER" id="PTHR10430">
    <property type="entry name" value="PEROXIREDOXIN"/>
    <property type="match status" value="1"/>
</dbReference>
<comment type="catalytic activity">
    <reaction evidence="3">
        <text>a hydroperoxide + 2 glutathione = an alcohol + glutathione disulfide + H2O</text>
        <dbReference type="Rhea" id="RHEA:62632"/>
        <dbReference type="ChEBI" id="CHEBI:15377"/>
        <dbReference type="ChEBI" id="CHEBI:30879"/>
        <dbReference type="ChEBI" id="CHEBI:35924"/>
        <dbReference type="ChEBI" id="CHEBI:57925"/>
        <dbReference type="ChEBI" id="CHEBI:58297"/>
        <dbReference type="EC" id="1.11.1.27"/>
    </reaction>
</comment>
<comment type="function">
    <text evidence="3">Thiol-specific peroxidase that catalyzes the reduction of hydrogen peroxide and organic hydroperoxides to water and alcohols, respectively. Plays a role in cell protection against oxidative stress by detoxifying peroxides.</text>
</comment>
<accession>A0ABV6B799</accession>
<dbReference type="InterPro" id="IPR037944">
    <property type="entry name" value="PRX5-like"/>
</dbReference>
<dbReference type="Pfam" id="PF08534">
    <property type="entry name" value="Redoxin"/>
    <property type="match status" value="1"/>
</dbReference>
<evidence type="ECO:0000256" key="1">
    <source>
        <dbReference type="ARBA" id="ARBA00022559"/>
    </source>
</evidence>
<comment type="similarity">
    <text evidence="3">Belongs to the peroxiredoxin family. Prx5 subfamily.</text>
</comment>
<dbReference type="Proteomes" id="UP001589813">
    <property type="component" value="Unassembled WGS sequence"/>
</dbReference>
<reference evidence="5 6" key="1">
    <citation type="submission" date="2024-09" db="EMBL/GenBank/DDBJ databases">
        <authorList>
            <person name="Sun Q."/>
            <person name="Mori K."/>
        </authorList>
    </citation>
    <scope>NUCLEOTIDE SEQUENCE [LARGE SCALE GENOMIC DNA]</scope>
    <source>
        <strain evidence="5 6">KCTC 23315</strain>
    </source>
</reference>
<name>A0ABV6B799_9GAMM</name>
<keyword evidence="3" id="KW-0049">Antioxidant</keyword>
<evidence type="ECO:0000313" key="5">
    <source>
        <dbReference type="EMBL" id="MFC0046755.1"/>
    </source>
</evidence>
<dbReference type="PROSITE" id="PS51352">
    <property type="entry name" value="THIOREDOXIN_2"/>
    <property type="match status" value="1"/>
</dbReference>
<feature type="domain" description="Thioredoxin" evidence="4">
    <location>
        <begin position="6"/>
        <end position="164"/>
    </location>
</feature>
<dbReference type="RefSeq" id="WP_377239330.1">
    <property type="nucleotide sequence ID" value="NZ_JBHLXP010000001.1"/>
</dbReference>
<sequence>MSDNRIAVGQSLPAVSFQRLTDNGLVTLTTEQLFAGERVVLFALPGAFTPTCSAAHLPGFISLAEQFFQAGVDRILCTAVNDAYVLDAWGQQQQAGDVQFIADGAGSFAKAIGMATDSGEFGGIRSLRYSMLLEDGVVQLLNLDLPKTFEVSKAEVLLAQIRQR</sequence>
<dbReference type="CDD" id="cd03013">
    <property type="entry name" value="PRX5_like"/>
    <property type="match status" value="1"/>
</dbReference>
<gene>
    <name evidence="5" type="ORF">ACFFJP_00465</name>
</gene>
<keyword evidence="6" id="KW-1185">Reference proteome</keyword>
<keyword evidence="3" id="KW-0676">Redox-active center</keyword>
<comment type="caution">
    <text evidence="5">The sequence shown here is derived from an EMBL/GenBank/DDBJ whole genome shotgun (WGS) entry which is preliminary data.</text>
</comment>
<dbReference type="Gene3D" id="3.40.30.10">
    <property type="entry name" value="Glutaredoxin"/>
    <property type="match status" value="1"/>
</dbReference>
<organism evidence="5 6">
    <name type="scientific">Rheinheimera tilapiae</name>
    <dbReference type="NCBI Taxonomy" id="875043"/>
    <lineage>
        <taxon>Bacteria</taxon>
        <taxon>Pseudomonadati</taxon>
        <taxon>Pseudomonadota</taxon>
        <taxon>Gammaproteobacteria</taxon>
        <taxon>Chromatiales</taxon>
        <taxon>Chromatiaceae</taxon>
        <taxon>Rheinheimera</taxon>
    </lineage>
</organism>
<proteinExistence type="inferred from homology"/>
<dbReference type="PANTHER" id="PTHR10430:SF16">
    <property type="entry name" value="PEROXIREDOXIN-5, MITOCHONDRIAL"/>
    <property type="match status" value="1"/>
</dbReference>
<dbReference type="InterPro" id="IPR036249">
    <property type="entry name" value="Thioredoxin-like_sf"/>
</dbReference>
<dbReference type="EMBL" id="JBHLXP010000001">
    <property type="protein sequence ID" value="MFC0046755.1"/>
    <property type="molecule type" value="Genomic_DNA"/>
</dbReference>
<dbReference type="InterPro" id="IPR013740">
    <property type="entry name" value="Redoxin"/>
</dbReference>
<dbReference type="InterPro" id="IPR013766">
    <property type="entry name" value="Thioredoxin_domain"/>
</dbReference>
<evidence type="ECO:0000256" key="2">
    <source>
        <dbReference type="ARBA" id="ARBA00023002"/>
    </source>
</evidence>
<dbReference type="EC" id="1.11.1.27" evidence="3"/>
<evidence type="ECO:0000259" key="4">
    <source>
        <dbReference type="PROSITE" id="PS51352"/>
    </source>
</evidence>
<evidence type="ECO:0000313" key="6">
    <source>
        <dbReference type="Proteomes" id="UP001589813"/>
    </source>
</evidence>
<evidence type="ECO:0000256" key="3">
    <source>
        <dbReference type="RuleBase" id="RU366011"/>
    </source>
</evidence>
<keyword evidence="1 3" id="KW-0575">Peroxidase</keyword>